<reference evidence="2 4" key="3">
    <citation type="journal article" date="2021" name="BMC Genomics">
        <title>Genome-resolved metagenome and metatranscriptome analyses of thermophilic composting reveal key bacterial players and their metabolic interactions.</title>
        <authorList>
            <person name="Braga L.P.P."/>
            <person name="Pereira R.V."/>
            <person name="Martins L.F."/>
            <person name="Moura L.M.S."/>
            <person name="Sanchez F.B."/>
            <person name="Patane J.S.L."/>
            <person name="da Silva A.M."/>
            <person name="Setubal J.C."/>
        </authorList>
    </citation>
    <scope>NUCLEOTIDE SEQUENCE [LARGE SCALE GENOMIC DNA]</scope>
    <source>
        <strain evidence="2">ZC4RG45</strain>
    </source>
</reference>
<dbReference type="Proteomes" id="UP000249324">
    <property type="component" value="Unassembled WGS sequence"/>
</dbReference>
<reference evidence="2" key="4">
    <citation type="submission" date="2023-08" db="EMBL/GenBank/DDBJ databases">
        <authorList>
            <person name="Guima S.E.S."/>
            <person name="Martins L.F."/>
            <person name="Silva A.M."/>
            <person name="Setubal J.C."/>
        </authorList>
    </citation>
    <scope>NUCLEOTIDE SEQUENCE</scope>
    <source>
        <strain evidence="2">ZC4RG45</strain>
    </source>
</reference>
<protein>
    <submittedName>
        <fullName evidence="3">Phage holin family protein</fullName>
    </submittedName>
</protein>
<sequence length="140" mass="14057">MVDTSSQAAAPPAADRPIGQLVGDASAQLSRLVRDEIQLAVAELRDKGKHGGMGAGLLGAAGVTALFGVATLLATAVLALALVLPAWAAALIVAVVVLIAAAVMALLGRKQLKSATPVVPQDTVGNVRADIDAVKEGLHR</sequence>
<dbReference type="EMBL" id="QGUI02000045">
    <property type="protein sequence ID" value="MFO7191720.1"/>
    <property type="molecule type" value="Genomic_DNA"/>
</dbReference>
<dbReference type="InterPro" id="IPR009937">
    <property type="entry name" value="Phage_holin_3_6"/>
</dbReference>
<evidence type="ECO:0000313" key="3">
    <source>
        <dbReference type="EMBL" id="PZM96342.1"/>
    </source>
</evidence>
<gene>
    <name evidence="2" type="ORF">DIU77_005710</name>
    <name evidence="3" type="ORF">DIU77_10920</name>
</gene>
<reference evidence="2" key="1">
    <citation type="submission" date="2018-05" db="EMBL/GenBank/DDBJ databases">
        <authorList>
            <person name="Moura L."/>
            <person name="Setubal J.C."/>
        </authorList>
    </citation>
    <scope>NUCLEOTIDE SEQUENCE</scope>
    <source>
        <strain evidence="2">ZC4RG45</strain>
    </source>
</reference>
<name>A0A2W4JAQ7_9PSEU</name>
<dbReference type="EMBL" id="QGUI01000395">
    <property type="protein sequence ID" value="PZM96342.1"/>
    <property type="molecule type" value="Genomic_DNA"/>
</dbReference>
<feature type="transmembrane region" description="Helical" evidence="1">
    <location>
        <begin position="86"/>
        <end position="107"/>
    </location>
</feature>
<keyword evidence="1" id="KW-0472">Membrane</keyword>
<evidence type="ECO:0000256" key="1">
    <source>
        <dbReference type="SAM" id="Phobius"/>
    </source>
</evidence>
<comment type="caution">
    <text evidence="3">The sequence shown here is derived from an EMBL/GenBank/DDBJ whole genome shotgun (WGS) entry which is preliminary data.</text>
</comment>
<proteinExistence type="predicted"/>
<feature type="transmembrane region" description="Helical" evidence="1">
    <location>
        <begin position="55"/>
        <end position="80"/>
    </location>
</feature>
<dbReference type="AlphaFoldDB" id="A0A2W4JAQ7"/>
<dbReference type="STRING" id="1111738.GCA_000427905_03499"/>
<keyword evidence="1" id="KW-0812">Transmembrane</keyword>
<dbReference type="Pfam" id="PF07332">
    <property type="entry name" value="Phage_holin_3_6"/>
    <property type="match status" value="1"/>
</dbReference>
<keyword evidence="1" id="KW-1133">Transmembrane helix</keyword>
<reference evidence="3" key="2">
    <citation type="submission" date="2018-05" db="EMBL/GenBank/DDBJ databases">
        <authorList>
            <person name="Lanie J.A."/>
            <person name="Ng W.-L."/>
            <person name="Kazmierczak K.M."/>
            <person name="Andrzejewski T.M."/>
            <person name="Davidsen T.M."/>
            <person name="Wayne K.J."/>
            <person name="Tettelin H."/>
            <person name="Glass J.I."/>
            <person name="Rusch D."/>
            <person name="Podicherti R."/>
            <person name="Tsui H.-C.T."/>
            <person name="Winkler M.E."/>
        </authorList>
    </citation>
    <scope>NUCLEOTIDE SEQUENCE</scope>
    <source>
        <strain evidence="3">ZC4RG45</strain>
    </source>
</reference>
<organism evidence="3">
    <name type="scientific">Thermocrispum agreste</name>
    <dbReference type="NCBI Taxonomy" id="37925"/>
    <lineage>
        <taxon>Bacteria</taxon>
        <taxon>Bacillati</taxon>
        <taxon>Actinomycetota</taxon>
        <taxon>Actinomycetes</taxon>
        <taxon>Pseudonocardiales</taxon>
        <taxon>Pseudonocardiaceae</taxon>
        <taxon>Thermocrispum</taxon>
    </lineage>
</organism>
<evidence type="ECO:0000313" key="4">
    <source>
        <dbReference type="Proteomes" id="UP000249324"/>
    </source>
</evidence>
<evidence type="ECO:0000313" key="2">
    <source>
        <dbReference type="EMBL" id="MFO7191720.1"/>
    </source>
</evidence>
<accession>A0A2W4JAQ7</accession>